<name>A0A5B7J9Y7_PORTR</name>
<evidence type="ECO:0000313" key="2">
    <source>
        <dbReference type="Proteomes" id="UP000324222"/>
    </source>
</evidence>
<sequence>MVMIEEKEEVDDEEGKEEMIMVGVFIERPQPFLSIILNSIINSALPLQSTQYYIYNQVSGER</sequence>
<evidence type="ECO:0000313" key="1">
    <source>
        <dbReference type="EMBL" id="MPC89224.1"/>
    </source>
</evidence>
<gene>
    <name evidence="1" type="ORF">E2C01_084160</name>
</gene>
<dbReference type="EMBL" id="VSRR010080287">
    <property type="protein sequence ID" value="MPC89224.1"/>
    <property type="molecule type" value="Genomic_DNA"/>
</dbReference>
<comment type="caution">
    <text evidence="1">The sequence shown here is derived from an EMBL/GenBank/DDBJ whole genome shotgun (WGS) entry which is preliminary data.</text>
</comment>
<reference evidence="1 2" key="1">
    <citation type="submission" date="2019-05" db="EMBL/GenBank/DDBJ databases">
        <title>Another draft genome of Portunus trituberculatus and its Hox gene families provides insights of decapod evolution.</title>
        <authorList>
            <person name="Jeong J.-H."/>
            <person name="Song I."/>
            <person name="Kim S."/>
            <person name="Choi T."/>
            <person name="Kim D."/>
            <person name="Ryu S."/>
            <person name="Kim W."/>
        </authorList>
    </citation>
    <scope>NUCLEOTIDE SEQUENCE [LARGE SCALE GENOMIC DNA]</scope>
    <source>
        <tissue evidence="1">Muscle</tissue>
    </source>
</reference>
<keyword evidence="2" id="KW-1185">Reference proteome</keyword>
<organism evidence="1 2">
    <name type="scientific">Portunus trituberculatus</name>
    <name type="common">Swimming crab</name>
    <name type="synonym">Neptunus trituberculatus</name>
    <dbReference type="NCBI Taxonomy" id="210409"/>
    <lineage>
        <taxon>Eukaryota</taxon>
        <taxon>Metazoa</taxon>
        <taxon>Ecdysozoa</taxon>
        <taxon>Arthropoda</taxon>
        <taxon>Crustacea</taxon>
        <taxon>Multicrustacea</taxon>
        <taxon>Malacostraca</taxon>
        <taxon>Eumalacostraca</taxon>
        <taxon>Eucarida</taxon>
        <taxon>Decapoda</taxon>
        <taxon>Pleocyemata</taxon>
        <taxon>Brachyura</taxon>
        <taxon>Eubrachyura</taxon>
        <taxon>Portunoidea</taxon>
        <taxon>Portunidae</taxon>
        <taxon>Portuninae</taxon>
        <taxon>Portunus</taxon>
    </lineage>
</organism>
<accession>A0A5B7J9Y7</accession>
<proteinExistence type="predicted"/>
<protein>
    <submittedName>
        <fullName evidence="1">Uncharacterized protein</fullName>
    </submittedName>
</protein>
<dbReference type="AlphaFoldDB" id="A0A5B7J9Y7"/>
<dbReference type="Proteomes" id="UP000324222">
    <property type="component" value="Unassembled WGS sequence"/>
</dbReference>